<proteinExistence type="predicted"/>
<accession>A0A212TDX8</accession>
<evidence type="ECO:0008006" key="4">
    <source>
        <dbReference type="Google" id="ProtNLM"/>
    </source>
</evidence>
<dbReference type="OrthoDB" id="4804830at2"/>
<dbReference type="RefSeq" id="WP_088817976.1">
    <property type="nucleotide sequence ID" value="NZ_FYEZ01000001.1"/>
</dbReference>
<dbReference type="AlphaFoldDB" id="A0A212TDX8"/>
<evidence type="ECO:0000313" key="3">
    <source>
        <dbReference type="Proteomes" id="UP000198122"/>
    </source>
</evidence>
<keyword evidence="3" id="KW-1185">Reference proteome</keyword>
<protein>
    <recommendedName>
        <fullName evidence="4">DUF4188 domain-containing protein</fullName>
    </recommendedName>
</protein>
<reference evidence="2 3" key="1">
    <citation type="submission" date="2017-06" db="EMBL/GenBank/DDBJ databases">
        <authorList>
            <person name="Kim H.J."/>
            <person name="Triplett B.A."/>
        </authorList>
    </citation>
    <scope>NUCLEOTIDE SEQUENCE [LARGE SCALE GENOMIC DNA]</scope>
    <source>
        <strain evidence="2 3">DSM 22179</strain>
    </source>
</reference>
<dbReference type="Proteomes" id="UP000198122">
    <property type="component" value="Unassembled WGS sequence"/>
</dbReference>
<name>A0A212TDX8_9MICO</name>
<dbReference type="EMBL" id="FYEZ01000001">
    <property type="protein sequence ID" value="SNC64268.1"/>
    <property type="molecule type" value="Genomic_DNA"/>
</dbReference>
<feature type="region of interest" description="Disordered" evidence="1">
    <location>
        <begin position="137"/>
        <end position="157"/>
    </location>
</feature>
<gene>
    <name evidence="2" type="ORF">SAMN05445756_1077</name>
</gene>
<organism evidence="2 3">
    <name type="scientific">Kytococcus aerolatus</name>
    <dbReference type="NCBI Taxonomy" id="592308"/>
    <lineage>
        <taxon>Bacteria</taxon>
        <taxon>Bacillati</taxon>
        <taxon>Actinomycetota</taxon>
        <taxon>Actinomycetes</taxon>
        <taxon>Micrococcales</taxon>
        <taxon>Kytococcaceae</taxon>
        <taxon>Kytococcus</taxon>
    </lineage>
</organism>
<sequence length="157" mass="18110">MRTTDFSRAPRKAQATAMFVGATRYSGPLAWARLTPRWLRMVRQMKRMPGYCGHQVFYEAPWTLGTIGWFETRDDLLRFARTGEHRELVQWVTSPDRKQATGGWIRLWSAEEAGYSNGVWRAEGDELDHIERFTPVTGEVEGPPVARERRGRARARG</sequence>
<evidence type="ECO:0000313" key="2">
    <source>
        <dbReference type="EMBL" id="SNC64268.1"/>
    </source>
</evidence>
<dbReference type="SUPFAM" id="SSF54909">
    <property type="entry name" value="Dimeric alpha+beta barrel"/>
    <property type="match status" value="1"/>
</dbReference>
<dbReference type="InterPro" id="IPR011008">
    <property type="entry name" value="Dimeric_a/b-barrel"/>
</dbReference>
<evidence type="ECO:0000256" key="1">
    <source>
        <dbReference type="SAM" id="MobiDB-lite"/>
    </source>
</evidence>